<name>A0A9P7VS84_9AGAR</name>
<dbReference type="GeneID" id="66106542"/>
<dbReference type="Proteomes" id="UP000812287">
    <property type="component" value="Unassembled WGS sequence"/>
</dbReference>
<dbReference type="RefSeq" id="XP_043038531.1">
    <property type="nucleotide sequence ID" value="XM_043184245.1"/>
</dbReference>
<accession>A0A9P7VS84</accession>
<evidence type="ECO:0000313" key="2">
    <source>
        <dbReference type="Proteomes" id="UP000812287"/>
    </source>
</evidence>
<sequence>MQTIEANDSQHSSWRRFPPPCSHSYHAIGIFSPQKPDYISAFASSQLSSHQAQGASTTIMTCSDYDEARIALRARKSRRWTINLSTRPVDAELTPVQTDIVETRKKGKHANMFDKTSNAGQRRGRMNNRLNRVLLVPRNVPERRRLISQTGYPPTDFFGRLITSSAGAVGSTNNKVVEKKYRVAYKFIEGNSAAVRKPLKVRKDHWSNIWQNRNANSVETSSMQLTPSKITEKHSKVDGIAANTDE</sequence>
<dbReference type="OrthoDB" id="2195431at2759"/>
<reference evidence="1" key="1">
    <citation type="submission" date="2020-11" db="EMBL/GenBank/DDBJ databases">
        <title>Adaptations for nitrogen fixation in a non-lichenized fungal sporocarp promotes dispersal by wood-feeding termites.</title>
        <authorList>
            <consortium name="DOE Joint Genome Institute"/>
            <person name="Koch R.A."/>
            <person name="Yoon G."/>
            <person name="Arayal U."/>
            <person name="Lail K."/>
            <person name="Amirebrahimi M."/>
            <person name="Labutti K."/>
            <person name="Lipzen A."/>
            <person name="Riley R."/>
            <person name="Barry K."/>
            <person name="Henrissat B."/>
            <person name="Grigoriev I.V."/>
            <person name="Herr J.R."/>
            <person name="Aime M.C."/>
        </authorList>
    </citation>
    <scope>NUCLEOTIDE SEQUENCE</scope>
    <source>
        <strain evidence="1">MCA 3950</strain>
    </source>
</reference>
<organism evidence="1 2">
    <name type="scientific">Guyanagaster necrorhizus</name>
    <dbReference type="NCBI Taxonomy" id="856835"/>
    <lineage>
        <taxon>Eukaryota</taxon>
        <taxon>Fungi</taxon>
        <taxon>Dikarya</taxon>
        <taxon>Basidiomycota</taxon>
        <taxon>Agaricomycotina</taxon>
        <taxon>Agaricomycetes</taxon>
        <taxon>Agaricomycetidae</taxon>
        <taxon>Agaricales</taxon>
        <taxon>Marasmiineae</taxon>
        <taxon>Physalacriaceae</taxon>
        <taxon>Guyanagaster</taxon>
    </lineage>
</organism>
<gene>
    <name evidence="1" type="ORF">BT62DRAFT_920793</name>
</gene>
<dbReference type="AlphaFoldDB" id="A0A9P7VS84"/>
<protein>
    <submittedName>
        <fullName evidence="1">Uncharacterized protein</fullName>
    </submittedName>
</protein>
<proteinExistence type="predicted"/>
<keyword evidence="2" id="KW-1185">Reference proteome</keyword>
<evidence type="ECO:0000313" key="1">
    <source>
        <dbReference type="EMBL" id="KAG7445031.1"/>
    </source>
</evidence>
<comment type="caution">
    <text evidence="1">The sequence shown here is derived from an EMBL/GenBank/DDBJ whole genome shotgun (WGS) entry which is preliminary data.</text>
</comment>
<dbReference type="EMBL" id="MU250538">
    <property type="protein sequence ID" value="KAG7445031.1"/>
    <property type="molecule type" value="Genomic_DNA"/>
</dbReference>